<feature type="region of interest" description="Disordered" evidence="1">
    <location>
        <begin position="90"/>
        <end position="120"/>
    </location>
</feature>
<keyword evidence="2" id="KW-1133">Transmembrane helix</keyword>
<organism evidence="3 4">
    <name type="scientific">Rhynchophorus ferrugineus</name>
    <name type="common">Red palm weevil</name>
    <name type="synonym">Curculio ferrugineus</name>
    <dbReference type="NCBI Taxonomy" id="354439"/>
    <lineage>
        <taxon>Eukaryota</taxon>
        <taxon>Metazoa</taxon>
        <taxon>Ecdysozoa</taxon>
        <taxon>Arthropoda</taxon>
        <taxon>Hexapoda</taxon>
        <taxon>Insecta</taxon>
        <taxon>Pterygota</taxon>
        <taxon>Neoptera</taxon>
        <taxon>Endopterygota</taxon>
        <taxon>Coleoptera</taxon>
        <taxon>Polyphaga</taxon>
        <taxon>Cucujiformia</taxon>
        <taxon>Curculionidae</taxon>
        <taxon>Dryophthorinae</taxon>
        <taxon>Rhynchophorus</taxon>
    </lineage>
</organism>
<gene>
    <name evidence="3" type="ORF">GWI33_011719</name>
</gene>
<feature type="transmembrane region" description="Helical" evidence="2">
    <location>
        <begin position="12"/>
        <end position="30"/>
    </location>
</feature>
<protein>
    <submittedName>
        <fullName evidence="3">Uncharacterized protein</fullName>
    </submittedName>
</protein>
<comment type="caution">
    <text evidence="3">The sequence shown here is derived from an EMBL/GenBank/DDBJ whole genome shotgun (WGS) entry which is preliminary data.</text>
</comment>
<dbReference type="OrthoDB" id="6734703at2759"/>
<dbReference type="EMBL" id="JAACXV010000060">
    <property type="protein sequence ID" value="KAF7285181.1"/>
    <property type="molecule type" value="Genomic_DNA"/>
</dbReference>
<reference evidence="3" key="1">
    <citation type="submission" date="2020-08" db="EMBL/GenBank/DDBJ databases">
        <title>Genome sequencing and assembly of the red palm weevil Rhynchophorus ferrugineus.</title>
        <authorList>
            <person name="Dias G.B."/>
            <person name="Bergman C.M."/>
            <person name="Manee M."/>
        </authorList>
    </citation>
    <scope>NUCLEOTIDE SEQUENCE</scope>
    <source>
        <strain evidence="3">AA-2017</strain>
        <tissue evidence="3">Whole larva</tissue>
    </source>
</reference>
<evidence type="ECO:0000256" key="2">
    <source>
        <dbReference type="SAM" id="Phobius"/>
    </source>
</evidence>
<keyword evidence="2" id="KW-0812">Transmembrane</keyword>
<evidence type="ECO:0000313" key="4">
    <source>
        <dbReference type="Proteomes" id="UP000625711"/>
    </source>
</evidence>
<sequence length="120" mass="13978">MNSKSDDFPVKIGLSVWFCICVLIAIWVFTKFSNGRQQMYSNLHIVEESLRKMQEKIEMEQRKKSMGYVENLEDITACLERSEFMNLDNMTRPDVDGDQLPEPGTENVIAEEESEDKKHI</sequence>
<evidence type="ECO:0000256" key="1">
    <source>
        <dbReference type="SAM" id="MobiDB-lite"/>
    </source>
</evidence>
<dbReference type="Proteomes" id="UP000625711">
    <property type="component" value="Unassembled WGS sequence"/>
</dbReference>
<keyword evidence="2" id="KW-0472">Membrane</keyword>
<proteinExistence type="predicted"/>
<dbReference type="AlphaFoldDB" id="A0A834MJX7"/>
<evidence type="ECO:0000313" key="3">
    <source>
        <dbReference type="EMBL" id="KAF7285181.1"/>
    </source>
</evidence>
<name>A0A834MJX7_RHYFE</name>
<accession>A0A834MJX7</accession>
<keyword evidence="4" id="KW-1185">Reference proteome</keyword>